<dbReference type="GeneTree" id="ENSGT00390000014874"/>
<reference evidence="1" key="2">
    <citation type="submission" date="2025-08" db="UniProtKB">
        <authorList>
            <consortium name="Ensembl"/>
        </authorList>
    </citation>
    <scope>IDENTIFICATION</scope>
</reference>
<reference evidence="1" key="3">
    <citation type="submission" date="2025-09" db="UniProtKB">
        <authorList>
            <consortium name="Ensembl"/>
        </authorList>
    </citation>
    <scope>IDENTIFICATION</scope>
</reference>
<protein>
    <submittedName>
        <fullName evidence="1">Uncharacterized protein</fullName>
    </submittedName>
</protein>
<dbReference type="InterPro" id="IPR042847">
    <property type="entry name" value="EFC12"/>
</dbReference>
<evidence type="ECO:0000313" key="1">
    <source>
        <dbReference type="Ensembl" id="ENSACAP00000018009.2"/>
    </source>
</evidence>
<dbReference type="HOGENOM" id="CLU_034466_1_0_1"/>
<dbReference type="PANTHER" id="PTHR47225">
    <property type="entry name" value="EF-HAND CALCIUM-BINDING DOMAIN-CONTAINING PROTEIN 12"/>
    <property type="match status" value="1"/>
</dbReference>
<name>H9GQ68_ANOCA</name>
<proteinExistence type="predicted"/>
<dbReference type="Proteomes" id="UP000001646">
    <property type="component" value="Unplaced"/>
</dbReference>
<sequence length="484" mass="56276">YIMCLRAIPYLFSTMESSIMDTNDLCKQSPLPNPDKILAYPHFFFKVKKSRFGPPRSRRRIFIAPPMGRKAPFKPTLQPHMPFDLTRKAQTLEFPLENDISSEEDEIQKLDAWIEKRKQLWDLLNCCVNLEEWLNAKQPGTELEASVLGRIKEDKEPKEVKMEPALEAVKSIEVSVTERQCGYVAGKEPPALKTVLAQKGSYTRGPCVSKVSSCAQSKSKFLLRQMDYLEVPPINTEPDRMHLTYSQMEVVGKRYKEMRRMLKRKIDPLDFAEQCRMVKTGDRAVDGHCLPSTMEGEVGELVDKHRLACHLVWTQCVKRCRKLRIPISEKALKKGLLYPGDRILREENQFRKMRQPGGYYSAYFLPESSSSDEESRTLMLTFSLFYSMSFLTKPFCCCFNRELMKMFNFLNPLTDPNSFWPGHLLDKLYFPEMEHDGGHPLFHRVSRKLPVYPSIYSPDRNWPVNDQGYVTYGDPDSRKHNYYI</sequence>
<dbReference type="eggNOG" id="ENOG502QSZS">
    <property type="taxonomic scope" value="Eukaryota"/>
</dbReference>
<dbReference type="PANTHER" id="PTHR47225:SF1">
    <property type="entry name" value="EF-HAND CALCIUM-BINDING DOMAIN-CONTAINING PROTEIN 12"/>
    <property type="match status" value="1"/>
</dbReference>
<reference evidence="1" key="1">
    <citation type="submission" date="2009-12" db="EMBL/GenBank/DDBJ databases">
        <title>The Genome Sequence of Anolis carolinensis (Green Anole Lizard).</title>
        <authorList>
            <consortium name="The Genome Sequencing Platform"/>
            <person name="Di Palma F."/>
            <person name="Alfoldi J."/>
            <person name="Heiman D."/>
            <person name="Young S."/>
            <person name="Grabherr M."/>
            <person name="Johnson J."/>
            <person name="Lander E.S."/>
            <person name="Lindblad-Toh K."/>
        </authorList>
    </citation>
    <scope>NUCLEOTIDE SEQUENCE [LARGE SCALE GENOMIC DNA]</scope>
    <source>
        <strain evidence="1">JBL SC #1</strain>
    </source>
</reference>
<keyword evidence="2" id="KW-1185">Reference proteome</keyword>
<dbReference type="AlphaFoldDB" id="H9GQ68"/>
<evidence type="ECO:0000313" key="2">
    <source>
        <dbReference type="Proteomes" id="UP000001646"/>
    </source>
</evidence>
<dbReference type="InParanoid" id="H9GQ68"/>
<dbReference type="Bgee" id="ENSACAG00000014760">
    <property type="expression patterns" value="Expressed in brain and 3 other cell types or tissues"/>
</dbReference>
<dbReference type="Ensembl" id="ENSACAT00000024934.2">
    <property type="protein sequence ID" value="ENSACAP00000018009.2"/>
    <property type="gene ID" value="ENSACAG00000014760.4"/>
</dbReference>
<organism evidence="1 2">
    <name type="scientific">Anolis carolinensis</name>
    <name type="common">Green anole</name>
    <name type="synonym">American chameleon</name>
    <dbReference type="NCBI Taxonomy" id="28377"/>
    <lineage>
        <taxon>Eukaryota</taxon>
        <taxon>Metazoa</taxon>
        <taxon>Chordata</taxon>
        <taxon>Craniata</taxon>
        <taxon>Vertebrata</taxon>
        <taxon>Euteleostomi</taxon>
        <taxon>Lepidosauria</taxon>
        <taxon>Squamata</taxon>
        <taxon>Bifurcata</taxon>
        <taxon>Unidentata</taxon>
        <taxon>Episquamata</taxon>
        <taxon>Toxicofera</taxon>
        <taxon>Iguania</taxon>
        <taxon>Dactyloidae</taxon>
        <taxon>Anolis</taxon>
    </lineage>
</organism>
<accession>H9GQ68</accession>